<reference evidence="3" key="1">
    <citation type="submission" date="2025-08" db="UniProtKB">
        <authorList>
            <consortium name="RefSeq"/>
        </authorList>
    </citation>
    <scope>IDENTIFICATION</scope>
</reference>
<organism evidence="2 3">
    <name type="scientific">Drosophila suzukii</name>
    <name type="common">Spotted-wing drosophila fruit fly</name>
    <dbReference type="NCBI Taxonomy" id="28584"/>
    <lineage>
        <taxon>Eukaryota</taxon>
        <taxon>Metazoa</taxon>
        <taxon>Ecdysozoa</taxon>
        <taxon>Arthropoda</taxon>
        <taxon>Hexapoda</taxon>
        <taxon>Insecta</taxon>
        <taxon>Pterygota</taxon>
        <taxon>Neoptera</taxon>
        <taxon>Endopterygota</taxon>
        <taxon>Diptera</taxon>
        <taxon>Brachycera</taxon>
        <taxon>Muscomorpha</taxon>
        <taxon>Ephydroidea</taxon>
        <taxon>Drosophilidae</taxon>
        <taxon>Drosophila</taxon>
        <taxon>Sophophora</taxon>
    </lineage>
</organism>
<dbReference type="RefSeq" id="XP_036675654.3">
    <property type="nucleotide sequence ID" value="XM_036819759.3"/>
</dbReference>
<proteinExistence type="predicted"/>
<dbReference type="GeneID" id="108010776"/>
<protein>
    <submittedName>
        <fullName evidence="3">Programmed cell death protein 7</fullName>
    </submittedName>
</protein>
<sequence length="244" mass="28336">MDSKNLKLSEIKANIQHVLVNLEQLEQLSNEAGQDFDVQQAEELQRRTSTLLDELEKVPAEKVADIQKQRKRRRRLVKEKKKRIKKETIKCEIPEQKYTIEPPRNPQEKQAEHISLRKRRDAASILETFDLLEKLCESRGGDKAALSQKLSQMRRVWRRVQEENEGDHVKESKKAASIESQWEAVLFGKSSPLSRKSKGKFLETRSIWDSYISFAGRGSCIPRGWVLPPMKPTAQWAAYRTDNQ</sequence>
<dbReference type="AlphaFoldDB" id="A0AB40AC43"/>
<dbReference type="Proteomes" id="UP001652628">
    <property type="component" value="Chromosome 3"/>
</dbReference>
<feature type="coiled-coil region" evidence="1">
    <location>
        <begin position="8"/>
        <end position="58"/>
    </location>
</feature>
<evidence type="ECO:0000256" key="1">
    <source>
        <dbReference type="SAM" id="Coils"/>
    </source>
</evidence>
<dbReference type="Pfam" id="PF16021">
    <property type="entry name" value="PDCD7"/>
    <property type="match status" value="1"/>
</dbReference>
<gene>
    <name evidence="3" type="primary">LOC108010776</name>
</gene>
<dbReference type="InterPro" id="IPR031974">
    <property type="entry name" value="PDCD7"/>
</dbReference>
<keyword evidence="1" id="KW-0175">Coiled coil</keyword>
<accession>A0AB40AC43</accession>
<evidence type="ECO:0000313" key="2">
    <source>
        <dbReference type="Proteomes" id="UP001652628"/>
    </source>
</evidence>
<evidence type="ECO:0000313" key="3">
    <source>
        <dbReference type="RefSeq" id="XP_036675654.3"/>
    </source>
</evidence>
<keyword evidence="2" id="KW-1185">Reference proteome</keyword>
<name>A0AB40AC43_DROSZ</name>